<protein>
    <submittedName>
        <fullName evidence="1">Uncharacterized protein</fullName>
    </submittedName>
</protein>
<reference evidence="1 2" key="1">
    <citation type="submission" date="2017-07" db="EMBL/GenBank/DDBJ databases">
        <authorList>
            <person name="Sun Z.S."/>
            <person name="Albrecht U."/>
            <person name="Echele G."/>
            <person name="Lee C.C."/>
        </authorList>
    </citation>
    <scope>NUCLEOTIDE SEQUENCE [LARGE SCALE GENOMIC DNA]</scope>
    <source>
        <strain evidence="2">type strain: KCTC 22618</strain>
    </source>
</reference>
<evidence type="ECO:0000313" key="2">
    <source>
        <dbReference type="Proteomes" id="UP000215214"/>
    </source>
</evidence>
<name>A0A238U586_9FLAO</name>
<keyword evidence="2" id="KW-1185">Reference proteome</keyword>
<sequence length="494" mass="58261">MSKSEETDLTLLIHSLSPKVYNSFKRNLNLKSEPKIKLKLLETIRKKKVYNKSAFIKKHKLASLKFNTLKFDLFQELIEHLKISDRKFSDINVYNELIELEVLLKNALYTKAKRKLSKLKKIATEKCDFDICCLLQKKAVEFRLFNYEKGKNSFREGVTELENYIRLSENLNSYKLLAEEICELHYQFLDKRIKNRDELLNYNNNPLLQDVSKAESVLSVYFFYRAKSFIYMGNNDFIEGKRYSFLAYEHLNNNPSKYRDDFLLKFKALNNYLDSSMNLMETSPFEKIHPEILKLIDNNKHNFNAIIKSFSTIANDCLVLNYLWIKKDVNRFLEIVPQIKKNYDLHSEMTGPNFSIEVLLSIARMYFLNGMLKEANYYCVMISDKKTNPASLIISCGNILRIMIQHDLGDHQLISHLVPTSKYFLKSNERLFNLEKSILNGLHKIKPYYSEPEKRKLFKELYAEVYDKFNQAEDSILDKKIGILDWLKSKIGNK</sequence>
<organism evidence="1 2">
    <name type="scientific">Tenacibaculum jejuense</name>
    <dbReference type="NCBI Taxonomy" id="584609"/>
    <lineage>
        <taxon>Bacteria</taxon>
        <taxon>Pseudomonadati</taxon>
        <taxon>Bacteroidota</taxon>
        <taxon>Flavobacteriia</taxon>
        <taxon>Flavobacteriales</taxon>
        <taxon>Flavobacteriaceae</taxon>
        <taxon>Tenacibaculum</taxon>
    </lineage>
</organism>
<dbReference type="KEGG" id="tje:TJEJU_0589"/>
<dbReference type="AlphaFoldDB" id="A0A238U586"/>
<dbReference type="Proteomes" id="UP000215214">
    <property type="component" value="Chromosome TJEJU"/>
</dbReference>
<gene>
    <name evidence="1" type="ORF">TJEJU_0589</name>
</gene>
<dbReference type="RefSeq" id="WP_095069279.1">
    <property type="nucleotide sequence ID" value="NZ_LT899436.1"/>
</dbReference>
<dbReference type="EMBL" id="LT899436">
    <property type="protein sequence ID" value="SNR14369.1"/>
    <property type="molecule type" value="Genomic_DNA"/>
</dbReference>
<accession>A0A238U586</accession>
<dbReference type="OrthoDB" id="714416at2"/>
<evidence type="ECO:0000313" key="1">
    <source>
        <dbReference type="EMBL" id="SNR14369.1"/>
    </source>
</evidence>
<proteinExistence type="predicted"/>